<keyword evidence="3" id="KW-0732">Signal</keyword>
<evidence type="ECO:0000313" key="8">
    <source>
        <dbReference type="EMBL" id="KAB6139605.1"/>
    </source>
</evidence>
<dbReference type="InterPro" id="IPR033985">
    <property type="entry name" value="SusD-like_N"/>
</dbReference>
<dbReference type="RefSeq" id="WP_151920901.1">
    <property type="nucleotide sequence ID" value="NZ_WDEE01000062.1"/>
</dbReference>
<dbReference type="SUPFAM" id="SSF48452">
    <property type="entry name" value="TPR-like"/>
    <property type="match status" value="1"/>
</dbReference>
<comment type="caution">
    <text evidence="8">The sequence shown here is derived from an EMBL/GenBank/DDBJ whole genome shotgun (WGS) entry which is preliminary data.</text>
</comment>
<accession>A0A6A2RPN1</accession>
<dbReference type="InterPro" id="IPR011990">
    <property type="entry name" value="TPR-like_helical_dom_sf"/>
</dbReference>
<dbReference type="EMBL" id="WDEH01000011">
    <property type="protein sequence ID" value="KAB6139605.1"/>
    <property type="molecule type" value="Genomic_DNA"/>
</dbReference>
<comment type="subcellular location">
    <subcellularLocation>
        <location evidence="1">Cell outer membrane</location>
    </subcellularLocation>
</comment>
<evidence type="ECO:0000256" key="2">
    <source>
        <dbReference type="ARBA" id="ARBA00006275"/>
    </source>
</evidence>
<reference evidence="8 9" key="1">
    <citation type="journal article" date="2019" name="Nat. Med.">
        <title>A library of human gut bacterial isolates paired with longitudinal multiomics data enables mechanistic microbiome research.</title>
        <authorList>
            <person name="Poyet M."/>
            <person name="Groussin M."/>
            <person name="Gibbons S.M."/>
            <person name="Avila-Pacheco J."/>
            <person name="Jiang X."/>
            <person name="Kearney S.M."/>
            <person name="Perrotta A.R."/>
            <person name="Berdy B."/>
            <person name="Zhao S."/>
            <person name="Lieberman T.D."/>
            <person name="Swanson P.K."/>
            <person name="Smith M."/>
            <person name="Roesemann S."/>
            <person name="Alexander J.E."/>
            <person name="Rich S.A."/>
            <person name="Livny J."/>
            <person name="Vlamakis H."/>
            <person name="Clish C."/>
            <person name="Bullock K."/>
            <person name="Deik A."/>
            <person name="Scott J."/>
            <person name="Pierce K.A."/>
            <person name="Xavier R.J."/>
            <person name="Alm E.J."/>
        </authorList>
    </citation>
    <scope>NUCLEOTIDE SEQUENCE [LARGE SCALE GENOMIC DNA]</scope>
    <source>
        <strain evidence="8 9">BIOML-A62</strain>
    </source>
</reference>
<dbReference type="Proteomes" id="UP000487596">
    <property type="component" value="Unassembled WGS sequence"/>
</dbReference>
<dbReference type="PROSITE" id="PS51257">
    <property type="entry name" value="PROKAR_LIPOPROTEIN"/>
    <property type="match status" value="1"/>
</dbReference>
<protein>
    <submittedName>
        <fullName evidence="8">RagB/SusD family nutrient uptake outer membrane protein</fullName>
    </submittedName>
</protein>
<dbReference type="CDD" id="cd08977">
    <property type="entry name" value="SusD"/>
    <property type="match status" value="1"/>
</dbReference>
<dbReference type="Pfam" id="PF14322">
    <property type="entry name" value="SusD-like_3"/>
    <property type="match status" value="1"/>
</dbReference>
<dbReference type="Pfam" id="PF07980">
    <property type="entry name" value="SusD_RagB"/>
    <property type="match status" value="1"/>
</dbReference>
<evidence type="ECO:0000259" key="7">
    <source>
        <dbReference type="Pfam" id="PF14322"/>
    </source>
</evidence>
<comment type="similarity">
    <text evidence="2">Belongs to the SusD family.</text>
</comment>
<feature type="domain" description="SusD-like N-terminal" evidence="7">
    <location>
        <begin position="21"/>
        <end position="220"/>
    </location>
</feature>
<evidence type="ECO:0000256" key="1">
    <source>
        <dbReference type="ARBA" id="ARBA00004442"/>
    </source>
</evidence>
<evidence type="ECO:0000256" key="3">
    <source>
        <dbReference type="ARBA" id="ARBA00022729"/>
    </source>
</evidence>
<dbReference type="AlphaFoldDB" id="A0A6A2RPN1"/>
<evidence type="ECO:0000256" key="5">
    <source>
        <dbReference type="ARBA" id="ARBA00023237"/>
    </source>
</evidence>
<dbReference type="InterPro" id="IPR012944">
    <property type="entry name" value="SusD_RagB_dom"/>
</dbReference>
<keyword evidence="4" id="KW-0472">Membrane</keyword>
<keyword evidence="5" id="KW-0998">Cell outer membrane</keyword>
<organism evidence="8 9">
    <name type="scientific">Bacteroides xylanisolvens</name>
    <dbReference type="NCBI Taxonomy" id="371601"/>
    <lineage>
        <taxon>Bacteria</taxon>
        <taxon>Pseudomonadati</taxon>
        <taxon>Bacteroidota</taxon>
        <taxon>Bacteroidia</taxon>
        <taxon>Bacteroidales</taxon>
        <taxon>Bacteroidaceae</taxon>
        <taxon>Bacteroides</taxon>
    </lineage>
</organism>
<dbReference type="Gene3D" id="1.25.40.390">
    <property type="match status" value="1"/>
</dbReference>
<proteinExistence type="inferred from homology"/>
<evidence type="ECO:0000259" key="6">
    <source>
        <dbReference type="Pfam" id="PF07980"/>
    </source>
</evidence>
<dbReference type="GO" id="GO:0009279">
    <property type="term" value="C:cell outer membrane"/>
    <property type="evidence" value="ECO:0007669"/>
    <property type="project" value="UniProtKB-SubCell"/>
</dbReference>
<evidence type="ECO:0000256" key="4">
    <source>
        <dbReference type="ARBA" id="ARBA00023136"/>
    </source>
</evidence>
<feature type="domain" description="RagB/SusD" evidence="6">
    <location>
        <begin position="340"/>
        <end position="506"/>
    </location>
</feature>
<evidence type="ECO:0000313" key="9">
    <source>
        <dbReference type="Proteomes" id="UP000487596"/>
    </source>
</evidence>
<gene>
    <name evidence="8" type="ORF">GA424_08925</name>
</gene>
<name>A0A6A2RPN1_9BACE</name>
<sequence length="506" mass="56982">MKKINYIGLLLIVMVFSACDLDQYPYSEVAADKYVKDASSVNNLVLGCYNSLHDVMYYEWAMTELRSDNGRMYAAGSSSNTTRLVEQLDQGTIVPENEWVKTYWNACYATIARVNNVISYLDVVTDETLRNQYEGEVLFLRSLEYFNLVRLWGPVFIVTSKVPSEVPRDMQRSTVDEVYALIEGDLENIVNNELLPGKMADGDLGRADLNSAKALLAKVYATHYQAGDEKYARAARLCKEVLESESVGNPQSGSDLVAYDKVFDIGNEMNKEIIFAVRYLSGNAGIGSPFGNMFAPVNNGANVIIGTSSGYNTPTDNIIAAYEQRGAGADKRLDVNIAQKYFNTTTQTWVTEGNCRYCKKYVNPVTTQYDGESDWPVIRVADIALLYAELTNEISGPSADNLKYLNMVCERAGVSTYTLTDLPSLYDFRKAVRNERRLELAFENQRWFDLLRWGIATQTVNNYLNSELLYTEYSYTVNDIEDWQTFLPIPVSVIDINPEIAQNTGY</sequence>